<protein>
    <submittedName>
        <fullName evidence="1">Uncharacterized protein</fullName>
    </submittedName>
</protein>
<gene>
    <name evidence="1" type="ORF">BpHYR1_001698</name>
</gene>
<proteinExistence type="predicted"/>
<evidence type="ECO:0000313" key="1">
    <source>
        <dbReference type="EMBL" id="RNA41272.1"/>
    </source>
</evidence>
<dbReference type="Proteomes" id="UP000276133">
    <property type="component" value="Unassembled WGS sequence"/>
</dbReference>
<name>A0A3M7SZU0_BRAPC</name>
<sequence length="87" mass="10377">MNKKHKSQNLWVQHGTVSPRGFNENNLFLFKNKSLIFRHLNFHKNKSKKLNNINLYFKITNTYMINFCVFADQEPLGINFLLAFTKK</sequence>
<reference evidence="1 2" key="1">
    <citation type="journal article" date="2018" name="Sci. Rep.">
        <title>Genomic signatures of local adaptation to the degree of environmental predictability in rotifers.</title>
        <authorList>
            <person name="Franch-Gras L."/>
            <person name="Hahn C."/>
            <person name="Garcia-Roger E.M."/>
            <person name="Carmona M.J."/>
            <person name="Serra M."/>
            <person name="Gomez A."/>
        </authorList>
    </citation>
    <scope>NUCLEOTIDE SEQUENCE [LARGE SCALE GENOMIC DNA]</scope>
    <source>
        <strain evidence="1">HYR1</strain>
    </source>
</reference>
<organism evidence="1 2">
    <name type="scientific">Brachionus plicatilis</name>
    <name type="common">Marine rotifer</name>
    <name type="synonym">Brachionus muelleri</name>
    <dbReference type="NCBI Taxonomy" id="10195"/>
    <lineage>
        <taxon>Eukaryota</taxon>
        <taxon>Metazoa</taxon>
        <taxon>Spiralia</taxon>
        <taxon>Gnathifera</taxon>
        <taxon>Rotifera</taxon>
        <taxon>Eurotatoria</taxon>
        <taxon>Monogononta</taxon>
        <taxon>Pseudotrocha</taxon>
        <taxon>Ploima</taxon>
        <taxon>Brachionidae</taxon>
        <taxon>Brachionus</taxon>
    </lineage>
</organism>
<evidence type="ECO:0000313" key="2">
    <source>
        <dbReference type="Proteomes" id="UP000276133"/>
    </source>
</evidence>
<keyword evidence="2" id="KW-1185">Reference proteome</keyword>
<comment type="caution">
    <text evidence="1">The sequence shown here is derived from an EMBL/GenBank/DDBJ whole genome shotgun (WGS) entry which is preliminary data.</text>
</comment>
<dbReference type="AlphaFoldDB" id="A0A3M7SZU0"/>
<accession>A0A3M7SZU0</accession>
<dbReference type="EMBL" id="REGN01000526">
    <property type="protein sequence ID" value="RNA41272.1"/>
    <property type="molecule type" value="Genomic_DNA"/>
</dbReference>